<dbReference type="EMBL" id="SMAN01000015">
    <property type="protein sequence ID" value="TCT20015.1"/>
    <property type="molecule type" value="Genomic_DNA"/>
</dbReference>
<dbReference type="InterPro" id="IPR001763">
    <property type="entry name" value="Rhodanese-like_dom"/>
</dbReference>
<proteinExistence type="predicted"/>
<dbReference type="InterPro" id="IPR036873">
    <property type="entry name" value="Rhodanese-like_dom_sf"/>
</dbReference>
<dbReference type="Proteomes" id="UP000294650">
    <property type="component" value="Unassembled WGS sequence"/>
</dbReference>
<comment type="caution">
    <text evidence="2">The sequence shown here is derived from an EMBL/GenBank/DDBJ whole genome shotgun (WGS) entry which is preliminary data.</text>
</comment>
<keyword evidence="3" id="KW-1185">Reference proteome</keyword>
<organism evidence="2 3">
    <name type="scientific">Melghiribacillus thermohalophilus</name>
    <dbReference type="NCBI Taxonomy" id="1324956"/>
    <lineage>
        <taxon>Bacteria</taxon>
        <taxon>Bacillati</taxon>
        <taxon>Bacillota</taxon>
        <taxon>Bacilli</taxon>
        <taxon>Bacillales</taxon>
        <taxon>Bacillaceae</taxon>
        <taxon>Melghiribacillus</taxon>
    </lineage>
</organism>
<dbReference type="AlphaFoldDB" id="A0A4R3MV38"/>
<dbReference type="Pfam" id="PF00581">
    <property type="entry name" value="Rhodanese"/>
    <property type="match status" value="1"/>
</dbReference>
<dbReference type="Gene3D" id="3.40.250.10">
    <property type="entry name" value="Rhodanese-like domain"/>
    <property type="match status" value="1"/>
</dbReference>
<dbReference type="OrthoDB" id="9800872at2"/>
<name>A0A4R3MV38_9BACI</name>
<dbReference type="SMART" id="SM00450">
    <property type="entry name" value="RHOD"/>
    <property type="match status" value="1"/>
</dbReference>
<reference evidence="2 3" key="1">
    <citation type="submission" date="2019-03" db="EMBL/GenBank/DDBJ databases">
        <title>Genomic Encyclopedia of Type Strains, Phase IV (KMG-IV): sequencing the most valuable type-strain genomes for metagenomic binning, comparative biology and taxonomic classification.</title>
        <authorList>
            <person name="Goeker M."/>
        </authorList>
    </citation>
    <scope>NUCLEOTIDE SEQUENCE [LARGE SCALE GENOMIC DNA]</scope>
    <source>
        <strain evidence="2 3">DSM 25894</strain>
    </source>
</reference>
<evidence type="ECO:0000313" key="3">
    <source>
        <dbReference type="Proteomes" id="UP000294650"/>
    </source>
</evidence>
<evidence type="ECO:0000259" key="1">
    <source>
        <dbReference type="PROSITE" id="PS50206"/>
    </source>
</evidence>
<dbReference type="InterPro" id="IPR050229">
    <property type="entry name" value="GlpE_sulfurtransferase"/>
</dbReference>
<dbReference type="PROSITE" id="PS50206">
    <property type="entry name" value="RHODANESE_3"/>
    <property type="match status" value="1"/>
</dbReference>
<dbReference type="GO" id="GO:0016740">
    <property type="term" value="F:transferase activity"/>
    <property type="evidence" value="ECO:0007669"/>
    <property type="project" value="UniProtKB-KW"/>
</dbReference>
<dbReference type="SUPFAM" id="SSF52821">
    <property type="entry name" value="Rhodanese/Cell cycle control phosphatase"/>
    <property type="match status" value="1"/>
</dbReference>
<dbReference type="PANTHER" id="PTHR43031">
    <property type="entry name" value="FAD-DEPENDENT OXIDOREDUCTASE"/>
    <property type="match status" value="1"/>
</dbReference>
<keyword evidence="2" id="KW-0808">Transferase</keyword>
<accession>A0A4R3MV38</accession>
<evidence type="ECO:0000313" key="2">
    <source>
        <dbReference type="EMBL" id="TCT20015.1"/>
    </source>
</evidence>
<protein>
    <submittedName>
        <fullName evidence="2">Rhodanese-related sulfurtransferase</fullName>
    </submittedName>
</protein>
<sequence>MDNLLTFLLIGLAALFILRRMIPPKGVKQMSASELNKELKLNKKNKQFIDVRTPIEFQGNHVKGFKNIPLQSLKSRLSELDPEKEVVVICQSGNRSMVAARILIKHGFEVTNVQGGVNAYR</sequence>
<feature type="domain" description="Rhodanese" evidence="1">
    <location>
        <begin position="42"/>
        <end position="121"/>
    </location>
</feature>
<dbReference type="PANTHER" id="PTHR43031:SF17">
    <property type="entry name" value="SULFURTRANSFERASE YTWF-RELATED"/>
    <property type="match status" value="1"/>
</dbReference>
<dbReference type="RefSeq" id="WP_132372274.1">
    <property type="nucleotide sequence ID" value="NZ_SMAN01000015.1"/>
</dbReference>
<gene>
    <name evidence="2" type="ORF">EDD68_11566</name>
</gene>